<keyword evidence="3" id="KW-1185">Reference proteome</keyword>
<keyword evidence="1" id="KW-0812">Transmembrane</keyword>
<reference evidence="2 3" key="1">
    <citation type="submission" date="2014-12" db="EMBL/GenBank/DDBJ databases">
        <title>Draft genome sequence of Terrisporobacter sp. 08-306576, isolated from the blood culture of a bacteremia patient.</title>
        <authorList>
            <person name="Lund L.C."/>
            <person name="Sydenham T.V."/>
            <person name="Hogh S.V."/>
            <person name="Skov M.N."/>
            <person name="Kemp M."/>
            <person name="Justesen U.S."/>
        </authorList>
    </citation>
    <scope>NUCLEOTIDE SEQUENCE [LARGE SCALE GENOMIC DNA]</scope>
    <source>
        <strain evidence="2 3">08-306576</strain>
    </source>
</reference>
<feature type="transmembrane region" description="Helical" evidence="1">
    <location>
        <begin position="9"/>
        <end position="28"/>
    </location>
</feature>
<feature type="transmembrane region" description="Helical" evidence="1">
    <location>
        <begin position="91"/>
        <end position="108"/>
    </location>
</feature>
<dbReference type="STRING" id="1577792.QX51_02435"/>
<sequence>MNILKIKRTLIISAISSLILSIIMLFVLNAKSSLEIMYYPFNIIGDNLRKLSLSSSVGNLVAILIYIMISAIPGSICFYKYKKGKNTNVDSILIGLSVYLLYAIYQFINPMELYSLLPEEFYGTSEFITMGKLSISMMFYIIIISYFVLLSLTSLSCEEENNKKKSLKSLQIILTLFLVSDIIMIFYFGTFNVLSEMNKPQFVFYIIKYTLTVAPLIMSMTVIFTGIKLINDFRENQYGENVIENIRKIYEYGKTTVYLSVISSLLINGLQLILTSSISEINMFLSIPFVPLIVAFVGIILCKYFQENKDLYEDNNTII</sequence>
<dbReference type="RefSeq" id="WP_039678320.1">
    <property type="nucleotide sequence ID" value="NZ_JAXECK010000009.1"/>
</dbReference>
<gene>
    <name evidence="2" type="ORF">QX51_02435</name>
</gene>
<keyword evidence="1" id="KW-1133">Transmembrane helix</keyword>
<dbReference type="AlphaFoldDB" id="A0A0B3VNV9"/>
<dbReference type="Proteomes" id="UP000031189">
    <property type="component" value="Unassembled WGS sequence"/>
</dbReference>
<organism evidence="2 3">
    <name type="scientific">Terrisporobacter othiniensis</name>
    <dbReference type="NCBI Taxonomy" id="1577792"/>
    <lineage>
        <taxon>Bacteria</taxon>
        <taxon>Bacillati</taxon>
        <taxon>Bacillota</taxon>
        <taxon>Clostridia</taxon>
        <taxon>Peptostreptococcales</taxon>
        <taxon>Peptostreptococcaceae</taxon>
        <taxon>Terrisporobacter</taxon>
    </lineage>
</organism>
<comment type="caution">
    <text evidence="2">The sequence shown here is derived from an EMBL/GenBank/DDBJ whole genome shotgun (WGS) entry which is preliminary data.</text>
</comment>
<feature type="transmembrane region" description="Helical" evidence="1">
    <location>
        <begin position="257"/>
        <end position="275"/>
    </location>
</feature>
<dbReference type="OrthoDB" id="2040996at2"/>
<protein>
    <submittedName>
        <fullName evidence="2">Uncharacterized protein</fullName>
    </submittedName>
</protein>
<evidence type="ECO:0000313" key="3">
    <source>
        <dbReference type="Proteomes" id="UP000031189"/>
    </source>
</evidence>
<feature type="transmembrane region" description="Helical" evidence="1">
    <location>
        <begin position="281"/>
        <end position="302"/>
    </location>
</feature>
<name>A0A0B3VNV9_9FIRM</name>
<feature type="transmembrane region" description="Helical" evidence="1">
    <location>
        <begin position="57"/>
        <end position="79"/>
    </location>
</feature>
<proteinExistence type="predicted"/>
<accession>A0A0B3VNV9</accession>
<keyword evidence="1" id="KW-0472">Membrane</keyword>
<feature type="transmembrane region" description="Helical" evidence="1">
    <location>
        <begin position="170"/>
        <end position="190"/>
    </location>
</feature>
<evidence type="ECO:0000313" key="2">
    <source>
        <dbReference type="EMBL" id="KHS58486.1"/>
    </source>
</evidence>
<feature type="transmembrane region" description="Helical" evidence="1">
    <location>
        <begin position="202"/>
        <end position="227"/>
    </location>
</feature>
<feature type="transmembrane region" description="Helical" evidence="1">
    <location>
        <begin position="128"/>
        <end position="149"/>
    </location>
</feature>
<dbReference type="EMBL" id="JWHR01000031">
    <property type="protein sequence ID" value="KHS58486.1"/>
    <property type="molecule type" value="Genomic_DNA"/>
</dbReference>
<evidence type="ECO:0000256" key="1">
    <source>
        <dbReference type="SAM" id="Phobius"/>
    </source>
</evidence>